<dbReference type="InterPro" id="IPR044138">
    <property type="entry name" value="CysN_II"/>
</dbReference>
<dbReference type="InterPro" id="IPR050100">
    <property type="entry name" value="TRAFAC_GTPase_members"/>
</dbReference>
<dbReference type="PROSITE" id="PS51722">
    <property type="entry name" value="G_TR_2"/>
    <property type="match status" value="1"/>
</dbReference>
<dbReference type="AlphaFoldDB" id="A0A829Y5H4"/>
<keyword evidence="12 20" id="KW-0418">Kinase</keyword>
<accession>A0A829Y5H4</accession>
<dbReference type="CDD" id="cd04095">
    <property type="entry name" value="CysN_NoDQ_III"/>
    <property type="match status" value="1"/>
</dbReference>
<dbReference type="SUPFAM" id="SSF52540">
    <property type="entry name" value="P-loop containing nucleoside triphosphate hydrolases"/>
    <property type="match status" value="2"/>
</dbReference>
<dbReference type="Pfam" id="PF03144">
    <property type="entry name" value="GTP_EFTU_D2"/>
    <property type="match status" value="1"/>
</dbReference>
<comment type="function">
    <text evidence="3 20">Catalyzes the synthesis of activated sulfate.</text>
</comment>
<dbReference type="InterPro" id="IPR009000">
    <property type="entry name" value="Transl_B-barrel_sf"/>
</dbReference>
<dbReference type="GO" id="GO:0004781">
    <property type="term" value="F:sulfate adenylyltransferase (ATP) activity"/>
    <property type="evidence" value="ECO:0007669"/>
    <property type="project" value="UniProtKB-UniRule"/>
</dbReference>
<keyword evidence="13 19" id="KW-0067">ATP-binding</keyword>
<dbReference type="PROSITE" id="PS00301">
    <property type="entry name" value="G_TR_1"/>
    <property type="match status" value="1"/>
</dbReference>
<feature type="binding site" evidence="19">
    <location>
        <begin position="31"/>
        <end position="38"/>
    </location>
    <ligand>
        <name>GTP</name>
        <dbReference type="ChEBI" id="CHEBI:37565"/>
    </ligand>
</feature>
<dbReference type="CDD" id="cd04166">
    <property type="entry name" value="CysN_ATPS"/>
    <property type="match status" value="1"/>
</dbReference>
<evidence type="ECO:0000256" key="19">
    <source>
        <dbReference type="HAMAP-Rule" id="MF_00062"/>
    </source>
</evidence>
<evidence type="ECO:0000256" key="11">
    <source>
        <dbReference type="ARBA" id="ARBA00022741"/>
    </source>
</evidence>
<dbReference type="InterPro" id="IPR041757">
    <property type="entry name" value="CysN_GTP-bd"/>
</dbReference>
<dbReference type="InterPro" id="IPR031157">
    <property type="entry name" value="G_TR_CS"/>
</dbReference>
<dbReference type="GO" id="GO:0070814">
    <property type="term" value="P:hydrogen sulfide biosynthetic process"/>
    <property type="evidence" value="ECO:0007669"/>
    <property type="project" value="UniProtKB-UniRule"/>
</dbReference>
<dbReference type="SUPFAM" id="SSF50447">
    <property type="entry name" value="Translation proteins"/>
    <property type="match status" value="1"/>
</dbReference>
<evidence type="ECO:0000256" key="8">
    <source>
        <dbReference type="ARBA" id="ARBA00022458"/>
    </source>
</evidence>
<dbReference type="NCBIfam" id="NF003478">
    <property type="entry name" value="PRK05124.1"/>
    <property type="match status" value="1"/>
</dbReference>
<proteinExistence type="inferred from homology"/>
<dbReference type="GO" id="GO:0005525">
    <property type="term" value="F:GTP binding"/>
    <property type="evidence" value="ECO:0007669"/>
    <property type="project" value="UniProtKB-UniRule"/>
</dbReference>
<dbReference type="HAMAP" id="MF_00062">
    <property type="entry name" value="Sulf_adenylyltr_sub1"/>
    <property type="match status" value="1"/>
</dbReference>
<comment type="similarity">
    <text evidence="19">Belongs to the TRAFAC class translation factor GTPase superfamily. Classic translation factor GTPase family. CysN/NodQ subfamily.</text>
</comment>
<comment type="caution">
    <text evidence="22">The sequence shown here is derived from an EMBL/GenBank/DDBJ whole genome shotgun (WGS) entry which is preliminary data.</text>
</comment>
<evidence type="ECO:0000256" key="6">
    <source>
        <dbReference type="ARBA" id="ARBA00005438"/>
    </source>
</evidence>
<keyword evidence="20" id="KW-0597">Phosphoprotein</keyword>
<comment type="similarity">
    <text evidence="7">In the N-terminal section; belongs to the TRAFAC class translation factor GTPase superfamily. Classic translation factor GTPase family. CysN/NodQ subfamily.</text>
</comment>
<dbReference type="NCBIfam" id="TIGR02034">
    <property type="entry name" value="CysN"/>
    <property type="match status" value="1"/>
</dbReference>
<keyword evidence="9 19" id="KW-0808">Transferase</keyword>
<dbReference type="EC" id="2.7.1.25" evidence="20"/>
<dbReference type="FunFam" id="3.40.50.300:FF:000212">
    <property type="entry name" value="Adenylyl-sulfate kinase"/>
    <property type="match status" value="1"/>
</dbReference>
<dbReference type="InterPro" id="IPR000795">
    <property type="entry name" value="T_Tr_GTP-bd_dom"/>
</dbReference>
<reference evidence="23" key="1">
    <citation type="submission" date="2020-01" db="EMBL/GenBank/DDBJ databases">
        <title>'Steroidobacter agaridevorans' sp. nov., agar-degrading bacteria isolated from rhizosphere soils.</title>
        <authorList>
            <person name="Ikenaga M."/>
            <person name="Kataoka M."/>
            <person name="Murouchi A."/>
            <person name="Katsuragi S."/>
            <person name="Sakai M."/>
        </authorList>
    </citation>
    <scope>NUCLEOTIDE SEQUENCE [LARGE SCALE GENOMIC DNA]</scope>
    <source>
        <strain evidence="23">YU21-B</strain>
    </source>
</reference>
<dbReference type="InterPro" id="IPR005225">
    <property type="entry name" value="Small_GTP-bd"/>
</dbReference>
<evidence type="ECO:0000256" key="15">
    <source>
        <dbReference type="ARBA" id="ARBA00023268"/>
    </source>
</evidence>
<dbReference type="GO" id="GO:0005524">
    <property type="term" value="F:ATP binding"/>
    <property type="evidence" value="ECO:0007669"/>
    <property type="project" value="UniProtKB-UniRule"/>
</dbReference>
<evidence type="ECO:0000256" key="17">
    <source>
        <dbReference type="ARBA" id="ARBA00055271"/>
    </source>
</evidence>
<dbReference type="UniPathway" id="UPA00140">
    <property type="reaction ID" value="UER00204"/>
</dbReference>
<keyword evidence="10 19" id="KW-0548">Nucleotidyltransferase</keyword>
<dbReference type="GO" id="GO:0000103">
    <property type="term" value="P:sulfate assimilation"/>
    <property type="evidence" value="ECO:0007669"/>
    <property type="project" value="UniProtKB-UniRule"/>
</dbReference>
<evidence type="ECO:0000256" key="18">
    <source>
        <dbReference type="ARBA" id="ARBA00062688"/>
    </source>
</evidence>
<keyword evidence="23" id="KW-1185">Reference proteome</keyword>
<comment type="pathway">
    <text evidence="4 20">Sulfur metabolism; hydrogen sulfide biosynthesis; sulfite from sulfate: step 2/3.</text>
</comment>
<keyword evidence="14 19" id="KW-0342">GTP-binding</keyword>
<dbReference type="NCBIfam" id="TIGR00455">
    <property type="entry name" value="apsK"/>
    <property type="match status" value="1"/>
</dbReference>
<dbReference type="PRINTS" id="PR00315">
    <property type="entry name" value="ELONGATNFCT"/>
</dbReference>
<evidence type="ECO:0000256" key="1">
    <source>
        <dbReference type="ARBA" id="ARBA00001823"/>
    </source>
</evidence>
<dbReference type="RefSeq" id="WP_161810354.1">
    <property type="nucleotide sequence ID" value="NZ_BLJN01000001.1"/>
</dbReference>
<evidence type="ECO:0000256" key="7">
    <source>
        <dbReference type="ARBA" id="ARBA00007237"/>
    </source>
</evidence>
<evidence type="ECO:0000256" key="16">
    <source>
        <dbReference type="ARBA" id="ARBA00049370"/>
    </source>
</evidence>
<dbReference type="InterPro" id="IPR002891">
    <property type="entry name" value="APS"/>
</dbReference>
<evidence type="ECO:0000256" key="12">
    <source>
        <dbReference type="ARBA" id="ARBA00022777"/>
    </source>
</evidence>
<dbReference type="SUPFAM" id="SSF50465">
    <property type="entry name" value="EF-Tu/eEF-1alpha/eIF2-gamma C-terminal domain"/>
    <property type="match status" value="1"/>
</dbReference>
<comment type="similarity">
    <text evidence="6">In the C-terminal section; belongs to the APS kinase family.</text>
</comment>
<dbReference type="InterPro" id="IPR059117">
    <property type="entry name" value="APS_kinase_dom"/>
</dbReference>
<comment type="function">
    <text evidence="2">APS kinase catalyzes the synthesis of activated sulfate.</text>
</comment>
<dbReference type="CDD" id="cd03695">
    <property type="entry name" value="CysN_NodQ_II"/>
    <property type="match status" value="1"/>
</dbReference>
<dbReference type="FunFam" id="3.40.50.300:FF:000119">
    <property type="entry name" value="Sulfate adenylyltransferase subunit 1"/>
    <property type="match status" value="1"/>
</dbReference>
<gene>
    <name evidence="19" type="primary">cysN</name>
    <name evidence="20" type="synonym">cysC</name>
    <name evidence="22" type="ORF">GCM10011487_04540</name>
</gene>
<evidence type="ECO:0000256" key="4">
    <source>
        <dbReference type="ARBA" id="ARBA00004806"/>
    </source>
</evidence>
<dbReference type="CDD" id="cd02027">
    <property type="entry name" value="APSK"/>
    <property type="match status" value="1"/>
</dbReference>
<comment type="similarity">
    <text evidence="20">Belongs to the APS kinase family.</text>
</comment>
<dbReference type="Proteomes" id="UP000445000">
    <property type="component" value="Unassembled WGS sequence"/>
</dbReference>
<dbReference type="InterPro" id="IPR009001">
    <property type="entry name" value="Transl_elong_EF1A/Init_IF2_C"/>
</dbReference>
<comment type="catalytic activity">
    <reaction evidence="16 19">
        <text>sulfate + ATP + H(+) = adenosine 5'-phosphosulfate + diphosphate</text>
        <dbReference type="Rhea" id="RHEA:18133"/>
        <dbReference type="ChEBI" id="CHEBI:15378"/>
        <dbReference type="ChEBI" id="CHEBI:16189"/>
        <dbReference type="ChEBI" id="CHEBI:30616"/>
        <dbReference type="ChEBI" id="CHEBI:33019"/>
        <dbReference type="ChEBI" id="CHEBI:58243"/>
        <dbReference type="EC" id="2.7.7.4"/>
    </reaction>
</comment>
<comment type="subunit">
    <text evidence="18">Heterodimer composed of CysD, the smaller subunit, and CysNC.</text>
</comment>
<evidence type="ECO:0000256" key="9">
    <source>
        <dbReference type="ARBA" id="ARBA00022679"/>
    </source>
</evidence>
<dbReference type="InterPro" id="IPR011779">
    <property type="entry name" value="SO4_adenylTrfase_lsu"/>
</dbReference>
<protein>
    <recommendedName>
        <fullName evidence="19 20">Multifunctional fusion protein</fullName>
    </recommendedName>
    <domain>
        <recommendedName>
            <fullName evidence="19">Sulfate adenylyltransferase subunit 1</fullName>
            <ecNumber evidence="19">2.7.7.4</ecNumber>
        </recommendedName>
        <alternativeName>
            <fullName evidence="19">ATP-sulfurylase large subunit</fullName>
        </alternativeName>
        <alternativeName>
            <fullName evidence="19">Sulfate adenylate transferase</fullName>
            <shortName evidence="19">SAT</shortName>
        </alternativeName>
    </domain>
    <domain>
        <recommendedName>
            <fullName evidence="20">Adenylyl-sulfate kinase</fullName>
            <ecNumber evidence="20">2.7.1.25</ecNumber>
        </recommendedName>
        <alternativeName>
            <fullName evidence="20">APS kinase</fullName>
        </alternativeName>
        <alternativeName>
            <fullName evidence="20">ATP adenosine-5'-phosphosulfate 3'-phosphotransferase</fullName>
        </alternativeName>
        <alternativeName>
            <fullName evidence="20">Adenosine-5'-phosphosulfate kinase</fullName>
        </alternativeName>
    </domain>
</protein>
<evidence type="ECO:0000256" key="20">
    <source>
        <dbReference type="HAMAP-Rule" id="MF_00065"/>
    </source>
</evidence>
<comment type="function">
    <text evidence="17 19">With CysD forms the ATP sulfurylase (ATPS) that catalyzes the adenylation of sulfate producing adenosine 5'-phosphosulfate (APS) and diphosphate, the first enzymatic step in sulfur assimilation pathway. APS synthesis involves the formation of a high-energy phosphoric-sulfuric acid anhydride bond driven by GTP hydrolysis by CysN coupled to ATP hydrolysis by CysD.</text>
</comment>
<comment type="catalytic activity">
    <reaction evidence="1 20">
        <text>adenosine 5'-phosphosulfate + ATP = 3'-phosphoadenylyl sulfate + ADP + H(+)</text>
        <dbReference type="Rhea" id="RHEA:24152"/>
        <dbReference type="ChEBI" id="CHEBI:15378"/>
        <dbReference type="ChEBI" id="CHEBI:30616"/>
        <dbReference type="ChEBI" id="CHEBI:58243"/>
        <dbReference type="ChEBI" id="CHEBI:58339"/>
        <dbReference type="ChEBI" id="CHEBI:456216"/>
        <dbReference type="EC" id="2.7.1.25"/>
    </reaction>
</comment>
<sequence>MAHKSDLIATDIQAYLKSHEHKSLLRFITCGSVDDGKSTLIGRLLYESKMIFEDQLSTLEADSKKVGTQGGELDFALLVDGLAAEREQGITIDVAYRFFSTDRRKFIVADTPGHEQYTRNMVTGASTADVAVILIDARKGVLTQTRRHSYIVSLIGIKHVVLAINKMDLVGYSQQIFDTIVTEYREFASQIGLENIVPVPLSALRGDNMLERSSATPWYQGPTLMEYLESVEIEDDLQHRPFRLPVQWVNRPNQDFRGFAGTIASGVIRKGDTIRALPSGRTSKVARIVTHNGDLEQAVAGQSITLTLTDEVDISRGDVIAAAASPPAVADQFQATIIWMHEEAMLPGRPYLIKLGSRTVTGSITAPKYKVNVNTLEHLAAKQLELNEIGVCNLSLDRAVAFDPYTDNRETGGFILIDKISNDTVGAGLLSFALRRAENIHWQALDVNKHARAGLKGQRACVLWFTGLSGAGKSTIANLVEKRLHSLGRHTYTLDGDNVRHGLNKDLGFTDADRVENIRRVAEVSKLMVDAGLIVLVSFISPFRSERRLARELMQPGEFLEVFVDTPLEEAEKRDPKGLYKKARRGELQNFTGIDSPYEAPEKPEIHLRTALSSPEAAAEDIMNKLRDAGMLYPADELSGL</sequence>
<dbReference type="InterPro" id="IPR054696">
    <property type="entry name" value="GTP-eEF1A_C"/>
</dbReference>
<dbReference type="NCBIfam" id="NF004035">
    <property type="entry name" value="PRK05506.1"/>
    <property type="match status" value="1"/>
</dbReference>
<feature type="binding site" evidence="20">
    <location>
        <begin position="467"/>
        <end position="474"/>
    </location>
    <ligand>
        <name>ATP</name>
        <dbReference type="ChEBI" id="CHEBI:30616"/>
    </ligand>
</feature>
<dbReference type="Gene3D" id="3.40.50.300">
    <property type="entry name" value="P-loop containing nucleotide triphosphate hydrolases"/>
    <property type="match status" value="2"/>
</dbReference>
<dbReference type="HAMAP" id="MF_00065">
    <property type="entry name" value="Adenylyl_sulf_kinase"/>
    <property type="match status" value="1"/>
</dbReference>
<dbReference type="InterPro" id="IPR027417">
    <property type="entry name" value="P-loop_NTPase"/>
</dbReference>
<dbReference type="GO" id="GO:0004020">
    <property type="term" value="F:adenylylsulfate kinase activity"/>
    <property type="evidence" value="ECO:0007669"/>
    <property type="project" value="UniProtKB-UniRule"/>
</dbReference>
<evidence type="ECO:0000256" key="5">
    <source>
        <dbReference type="ARBA" id="ARBA00005048"/>
    </source>
</evidence>
<evidence type="ECO:0000259" key="21">
    <source>
        <dbReference type="PROSITE" id="PS51722"/>
    </source>
</evidence>
<keyword evidence="8" id="KW-0536">Nodulation</keyword>
<dbReference type="Pfam" id="PF00009">
    <property type="entry name" value="GTP_EFTU"/>
    <property type="match status" value="1"/>
</dbReference>
<dbReference type="NCBIfam" id="TIGR00231">
    <property type="entry name" value="small_GTP"/>
    <property type="match status" value="1"/>
</dbReference>
<feature type="binding site" evidence="19">
    <location>
        <begin position="165"/>
        <end position="168"/>
    </location>
    <ligand>
        <name>GTP</name>
        <dbReference type="ChEBI" id="CHEBI:37565"/>
    </ligand>
</feature>
<feature type="domain" description="Tr-type G" evidence="21">
    <location>
        <begin position="22"/>
        <end position="238"/>
    </location>
</feature>
<dbReference type="PANTHER" id="PTHR23115">
    <property type="entry name" value="TRANSLATION FACTOR"/>
    <property type="match status" value="1"/>
</dbReference>
<dbReference type="Pfam" id="PF01583">
    <property type="entry name" value="APS_kinase"/>
    <property type="match status" value="1"/>
</dbReference>
<evidence type="ECO:0000256" key="14">
    <source>
        <dbReference type="ARBA" id="ARBA00023134"/>
    </source>
</evidence>
<dbReference type="InterPro" id="IPR004161">
    <property type="entry name" value="EFTu-like_2"/>
</dbReference>
<dbReference type="Pfam" id="PF22594">
    <property type="entry name" value="GTP-eEF1A_C"/>
    <property type="match status" value="1"/>
</dbReference>
<evidence type="ECO:0000256" key="2">
    <source>
        <dbReference type="ARBA" id="ARBA00002357"/>
    </source>
</evidence>
<dbReference type="FunFam" id="2.40.30.10:FF:000027">
    <property type="entry name" value="Sulfate adenylyltransferase subunit 1"/>
    <property type="match status" value="1"/>
</dbReference>
<evidence type="ECO:0000256" key="13">
    <source>
        <dbReference type="ARBA" id="ARBA00022840"/>
    </source>
</evidence>
<evidence type="ECO:0000313" key="23">
    <source>
        <dbReference type="Proteomes" id="UP000445000"/>
    </source>
</evidence>
<name>A0A829Y5H4_9GAMM</name>
<dbReference type="EC" id="2.7.7.4" evidence="19"/>
<feature type="binding site" evidence="19">
    <location>
        <begin position="110"/>
        <end position="114"/>
    </location>
    <ligand>
        <name>GTP</name>
        <dbReference type="ChEBI" id="CHEBI:37565"/>
    </ligand>
</feature>
<keyword evidence="11 19" id="KW-0547">Nucleotide-binding</keyword>
<dbReference type="Gene3D" id="2.40.30.10">
    <property type="entry name" value="Translation factors"/>
    <property type="match status" value="2"/>
</dbReference>
<feature type="active site" description="Phosphoserine intermediate" evidence="20">
    <location>
        <position position="541"/>
    </location>
</feature>
<dbReference type="InterPro" id="IPR044139">
    <property type="entry name" value="CysN_NoDQ_III"/>
</dbReference>
<evidence type="ECO:0000256" key="3">
    <source>
        <dbReference type="ARBA" id="ARBA00002632"/>
    </source>
</evidence>
<comment type="pathway">
    <text evidence="5 19">Sulfur metabolism; hydrogen sulfide biosynthesis; sulfite from sulfate: step 1/3.</text>
</comment>
<dbReference type="EMBL" id="BLJN01000001">
    <property type="protein sequence ID" value="GFE78454.1"/>
    <property type="molecule type" value="Genomic_DNA"/>
</dbReference>
<organism evidence="22 23">
    <name type="scientific">Steroidobacter agaridevorans</name>
    <dbReference type="NCBI Taxonomy" id="2695856"/>
    <lineage>
        <taxon>Bacteria</taxon>
        <taxon>Pseudomonadati</taxon>
        <taxon>Pseudomonadota</taxon>
        <taxon>Gammaproteobacteria</taxon>
        <taxon>Steroidobacterales</taxon>
        <taxon>Steroidobacteraceae</taxon>
        <taxon>Steroidobacter</taxon>
    </lineage>
</organism>
<evidence type="ECO:0000256" key="10">
    <source>
        <dbReference type="ARBA" id="ARBA00022695"/>
    </source>
</evidence>
<dbReference type="GO" id="GO:0003924">
    <property type="term" value="F:GTPase activity"/>
    <property type="evidence" value="ECO:0007669"/>
    <property type="project" value="InterPro"/>
</dbReference>
<dbReference type="NCBIfam" id="NF003013">
    <property type="entry name" value="PRK03846.1"/>
    <property type="match status" value="1"/>
</dbReference>
<keyword evidence="15" id="KW-0511">Multifunctional enzyme</keyword>
<evidence type="ECO:0000313" key="22">
    <source>
        <dbReference type="EMBL" id="GFE78454.1"/>
    </source>
</evidence>